<dbReference type="AlphaFoldDB" id="A0A0F9CZD5"/>
<gene>
    <name evidence="1" type="ORF">LCGC14_2550270</name>
</gene>
<organism evidence="1">
    <name type="scientific">marine sediment metagenome</name>
    <dbReference type="NCBI Taxonomy" id="412755"/>
    <lineage>
        <taxon>unclassified sequences</taxon>
        <taxon>metagenomes</taxon>
        <taxon>ecological metagenomes</taxon>
    </lineage>
</organism>
<proteinExistence type="predicted"/>
<reference evidence="1" key="1">
    <citation type="journal article" date="2015" name="Nature">
        <title>Complex archaea that bridge the gap between prokaryotes and eukaryotes.</title>
        <authorList>
            <person name="Spang A."/>
            <person name="Saw J.H."/>
            <person name="Jorgensen S.L."/>
            <person name="Zaremba-Niedzwiedzka K."/>
            <person name="Martijn J."/>
            <person name="Lind A.E."/>
            <person name="van Eijk R."/>
            <person name="Schleper C."/>
            <person name="Guy L."/>
            <person name="Ettema T.J."/>
        </authorList>
    </citation>
    <scope>NUCLEOTIDE SEQUENCE</scope>
</reference>
<feature type="non-terminal residue" evidence="1">
    <location>
        <position position="1"/>
    </location>
</feature>
<comment type="caution">
    <text evidence="1">The sequence shown here is derived from an EMBL/GenBank/DDBJ whole genome shotgun (WGS) entry which is preliminary data.</text>
</comment>
<sequence>VLDALLPANSDTTDLIVLAPTAISTDFTFTALSPNTAAMKTAVENNLKELFDERTSIAADVTEDAYKAAIFGTVDTIKGDILTSFALSVPSGDITIAAGQIGTLGTVTFP</sequence>
<name>A0A0F9CZD5_9ZZZZ</name>
<protein>
    <recommendedName>
        <fullName evidence="2">Baseplate protein J-like domain-containing protein</fullName>
    </recommendedName>
</protein>
<evidence type="ECO:0000313" key="1">
    <source>
        <dbReference type="EMBL" id="KKL10991.1"/>
    </source>
</evidence>
<evidence type="ECO:0008006" key="2">
    <source>
        <dbReference type="Google" id="ProtNLM"/>
    </source>
</evidence>
<dbReference type="EMBL" id="LAZR01041835">
    <property type="protein sequence ID" value="KKL10991.1"/>
    <property type="molecule type" value="Genomic_DNA"/>
</dbReference>
<accession>A0A0F9CZD5</accession>